<feature type="region of interest" description="Disordered" evidence="5">
    <location>
        <begin position="32"/>
        <end position="54"/>
    </location>
</feature>
<feature type="compositionally biased region" description="Low complexity" evidence="5">
    <location>
        <begin position="557"/>
        <end position="581"/>
    </location>
</feature>
<dbReference type="InterPro" id="IPR001487">
    <property type="entry name" value="Bromodomain"/>
</dbReference>
<dbReference type="SMART" id="SM00297">
    <property type="entry name" value="BROMO"/>
    <property type="match status" value="1"/>
</dbReference>
<evidence type="ECO:0000256" key="1">
    <source>
        <dbReference type="ARBA" id="ARBA00023015"/>
    </source>
</evidence>
<evidence type="ECO:0000259" key="7">
    <source>
        <dbReference type="PROSITE" id="PS51525"/>
    </source>
</evidence>
<dbReference type="PROSITE" id="PS50014">
    <property type="entry name" value="BROMODOMAIN_2"/>
    <property type="match status" value="1"/>
</dbReference>
<accession>A0AAD3S241</accession>
<evidence type="ECO:0000256" key="3">
    <source>
        <dbReference type="ARBA" id="ARBA00023163"/>
    </source>
</evidence>
<dbReference type="Gene3D" id="1.20.920.10">
    <property type="entry name" value="Bromodomain-like"/>
    <property type="match status" value="1"/>
</dbReference>
<dbReference type="Gene3D" id="1.20.1270.220">
    <property type="match status" value="1"/>
</dbReference>
<reference evidence="8" key="1">
    <citation type="submission" date="2023-05" db="EMBL/GenBank/DDBJ databases">
        <title>Nepenthes gracilis genome sequencing.</title>
        <authorList>
            <person name="Fukushima K."/>
        </authorList>
    </citation>
    <scope>NUCLEOTIDE SEQUENCE</scope>
    <source>
        <strain evidence="8">SING2019-196</strain>
    </source>
</reference>
<dbReference type="EMBL" id="BSYO01000004">
    <property type="protein sequence ID" value="GMH03053.1"/>
    <property type="molecule type" value="Genomic_DNA"/>
</dbReference>
<feature type="region of interest" description="Disordered" evidence="5">
    <location>
        <begin position="546"/>
        <end position="591"/>
    </location>
</feature>
<proteinExistence type="predicted"/>
<organism evidence="8 9">
    <name type="scientific">Nepenthes gracilis</name>
    <name type="common">Slender pitcher plant</name>
    <dbReference type="NCBI Taxonomy" id="150966"/>
    <lineage>
        <taxon>Eukaryota</taxon>
        <taxon>Viridiplantae</taxon>
        <taxon>Streptophyta</taxon>
        <taxon>Embryophyta</taxon>
        <taxon>Tracheophyta</taxon>
        <taxon>Spermatophyta</taxon>
        <taxon>Magnoliopsida</taxon>
        <taxon>eudicotyledons</taxon>
        <taxon>Gunneridae</taxon>
        <taxon>Pentapetalae</taxon>
        <taxon>Caryophyllales</taxon>
        <taxon>Nepenthaceae</taxon>
        <taxon>Nepenthes</taxon>
    </lineage>
</organism>
<name>A0AAD3S241_NEPGR</name>
<dbReference type="InterPro" id="IPR038336">
    <property type="entry name" value="NET_sf"/>
</dbReference>
<evidence type="ECO:0000313" key="9">
    <source>
        <dbReference type="Proteomes" id="UP001279734"/>
    </source>
</evidence>
<dbReference type="Proteomes" id="UP001279734">
    <property type="component" value="Unassembled WGS sequence"/>
</dbReference>
<evidence type="ECO:0000259" key="6">
    <source>
        <dbReference type="PROSITE" id="PS50014"/>
    </source>
</evidence>
<dbReference type="PROSITE" id="PS51525">
    <property type="entry name" value="NET"/>
    <property type="match status" value="1"/>
</dbReference>
<dbReference type="Pfam" id="PF17035">
    <property type="entry name" value="BET"/>
    <property type="match status" value="1"/>
</dbReference>
<protein>
    <submittedName>
        <fullName evidence="8">Uncharacterized protein</fullName>
    </submittedName>
</protein>
<dbReference type="PRINTS" id="PR00503">
    <property type="entry name" value="BROMODOMAIN"/>
</dbReference>
<keyword evidence="2 4" id="KW-0103">Bromodomain</keyword>
<evidence type="ECO:0000256" key="4">
    <source>
        <dbReference type="PROSITE-ProRule" id="PRU00035"/>
    </source>
</evidence>
<evidence type="ECO:0000256" key="2">
    <source>
        <dbReference type="ARBA" id="ARBA00023117"/>
    </source>
</evidence>
<comment type="caution">
    <text evidence="8">The sequence shown here is derived from an EMBL/GenBank/DDBJ whole genome shotgun (WGS) entry which is preliminary data.</text>
</comment>
<dbReference type="PANTHER" id="PTHR45926">
    <property type="entry name" value="OSJNBA0053K19.4 PROTEIN"/>
    <property type="match status" value="1"/>
</dbReference>
<dbReference type="InterPro" id="IPR027353">
    <property type="entry name" value="NET_dom"/>
</dbReference>
<feature type="domain" description="NET" evidence="7">
    <location>
        <begin position="414"/>
        <end position="495"/>
    </location>
</feature>
<dbReference type="InterPro" id="IPR036427">
    <property type="entry name" value="Bromodomain-like_sf"/>
</dbReference>
<feature type="region of interest" description="Disordered" evidence="5">
    <location>
        <begin position="366"/>
        <end position="386"/>
    </location>
</feature>
<dbReference type="SUPFAM" id="SSF47370">
    <property type="entry name" value="Bromodomain"/>
    <property type="match status" value="1"/>
</dbReference>
<evidence type="ECO:0000313" key="8">
    <source>
        <dbReference type="EMBL" id="GMH03053.1"/>
    </source>
</evidence>
<sequence>MPSAVLASQNESNWPPARAGCIADMPILNRNTDISDPLSHSRKKKSDVSARQITRKNADEFSCPTASDDASSFAQGEEDIDCPRIEHGLGFSNYISFDLSTFSRFELRSLRSRLMAELEEVRCLENRIESGEFQARNVLRNPPPTEKKLSGNKRSMPLPSSGNESKRVALSPVTVPASEGFGASIHLMKMCRQILNKLMKQKFCWIFNKPVDAVALGLSDYHRIVKHPMDLGTIKLKLSRNMYRSPDDFAADVRLTFNNALLYNPKGEHVHDCAEQYLGKFEQMFQPISQNLEIEKRQRQKSLHLQQEKQSQRQQWKQESKNQPHRVKEIKEPEHWREEKHKYPNRRDNEESVAIKALQACSRSRMPLPCRPKKASSTKKLEQVDLRSEPPTIEATTAVKVPVDRPASGKLPKPKVEDLNKREMSGEEKQKLGFELENLPDEKMAQVVQIIRKRNGHLNENGGEIELDMDAVDTETLWELDRFVTNYKKIMSNIKRQALINNAVQNDNHLAGMDEAAALGNVRNGEVGDVDIGDEMAVTHSVRVEIEKDDDGQAAHGSSSSSSGDSSSSDSDSGSSCGSDSNVDDAMLRDN</sequence>
<feature type="compositionally biased region" description="Basic and acidic residues" evidence="5">
    <location>
        <begin position="306"/>
        <end position="349"/>
    </location>
</feature>
<feature type="region of interest" description="Disordered" evidence="5">
    <location>
        <begin position="299"/>
        <end position="349"/>
    </location>
</feature>
<keyword evidence="9" id="KW-1185">Reference proteome</keyword>
<dbReference type="AlphaFoldDB" id="A0AAD3S241"/>
<feature type="domain" description="Bromo" evidence="6">
    <location>
        <begin position="199"/>
        <end position="271"/>
    </location>
</feature>
<evidence type="ECO:0000256" key="5">
    <source>
        <dbReference type="SAM" id="MobiDB-lite"/>
    </source>
</evidence>
<keyword evidence="3" id="KW-0804">Transcription</keyword>
<gene>
    <name evidence="8" type="ORF">Nepgr_004892</name>
</gene>
<feature type="region of interest" description="Disordered" evidence="5">
    <location>
        <begin position="135"/>
        <end position="169"/>
    </location>
</feature>
<dbReference type="Pfam" id="PF00439">
    <property type="entry name" value="Bromodomain"/>
    <property type="match status" value="1"/>
</dbReference>
<keyword evidence="1" id="KW-0805">Transcription regulation</keyword>